<proteinExistence type="predicted"/>
<feature type="non-terminal residue" evidence="1">
    <location>
        <position position="1"/>
    </location>
</feature>
<evidence type="ECO:0000313" key="1">
    <source>
        <dbReference type="EMBL" id="KKL69276.1"/>
    </source>
</evidence>
<gene>
    <name evidence="1" type="ORF">LCGC14_2116530</name>
</gene>
<accession>A0A0F9ESN5</accession>
<dbReference type="EMBL" id="LAZR01026263">
    <property type="protein sequence ID" value="KKL69276.1"/>
    <property type="molecule type" value="Genomic_DNA"/>
</dbReference>
<organism evidence="1">
    <name type="scientific">marine sediment metagenome</name>
    <dbReference type="NCBI Taxonomy" id="412755"/>
    <lineage>
        <taxon>unclassified sequences</taxon>
        <taxon>metagenomes</taxon>
        <taxon>ecological metagenomes</taxon>
    </lineage>
</organism>
<dbReference type="AlphaFoldDB" id="A0A0F9ESN5"/>
<reference evidence="1" key="1">
    <citation type="journal article" date="2015" name="Nature">
        <title>Complex archaea that bridge the gap between prokaryotes and eukaryotes.</title>
        <authorList>
            <person name="Spang A."/>
            <person name="Saw J.H."/>
            <person name="Jorgensen S.L."/>
            <person name="Zaremba-Niedzwiedzka K."/>
            <person name="Martijn J."/>
            <person name="Lind A.E."/>
            <person name="van Eijk R."/>
            <person name="Schleper C."/>
            <person name="Guy L."/>
            <person name="Ettema T.J."/>
        </authorList>
    </citation>
    <scope>NUCLEOTIDE SEQUENCE</scope>
</reference>
<sequence>RDAGGHGITMIRKPTQQVEQMQAAHVRPGYKARRPECDIEAEMNDEKRRTK</sequence>
<name>A0A0F9ESN5_9ZZZZ</name>
<comment type="caution">
    <text evidence="1">The sequence shown here is derived from an EMBL/GenBank/DDBJ whole genome shotgun (WGS) entry which is preliminary data.</text>
</comment>
<protein>
    <submittedName>
        <fullName evidence="1">Uncharacterized protein</fullName>
    </submittedName>
</protein>